<keyword evidence="2" id="KW-0813">Transport</keyword>
<dbReference type="SUPFAM" id="SSF52540">
    <property type="entry name" value="P-loop containing nucleoside triphosphate hydrolases"/>
    <property type="match status" value="1"/>
</dbReference>
<gene>
    <name evidence="7" type="ORF">SAMN04488543_2300</name>
</gene>
<name>A0A1H1UPB3_9ACTN</name>
<proteinExistence type="predicted"/>
<protein>
    <submittedName>
        <fullName evidence="7">ABC-2 type transport system ATP-binding protein</fullName>
    </submittedName>
</protein>
<evidence type="ECO:0000313" key="7">
    <source>
        <dbReference type="EMBL" id="SDS74141.1"/>
    </source>
</evidence>
<evidence type="ECO:0000256" key="1">
    <source>
        <dbReference type="ARBA" id="ARBA00004202"/>
    </source>
</evidence>
<dbReference type="AlphaFoldDB" id="A0A1H1UPB3"/>
<keyword evidence="5" id="KW-0046">Antibiotic resistance</keyword>
<sequence length="341" mass="37052">MADIEVQDLGKTYVVPERDGGVRAALTSLVRRRTRQVRAVAGVSFAVDRGEVVGFLGPNGAGKTTTLKMLAGLLHPTTGTAAVLGHTPWLRDRGYLGRMALVMGNRNQLQWDIPVLDSYRLYQAIFRIAPADFSRRLAELTELLELGDLLRKPVRNLSLGERMKCEIAGSLLHYPAVLFLDEPTIGLDVAMQRRIRSFIAEYNQRTGACVMLTSHYMADVEALCRRVVVIHRGSLLFDGELSALVDRFAAHKVITVALEEGSTIGDAQLAALVEGTVTGRTPTSVTVQVPRAHTPTAAGRLLAALPVVDLTIEDPPIEGVIEEVFATPAEEPAEEAGRDGR</sequence>
<keyword evidence="4 7" id="KW-0067">ATP-binding</keyword>
<dbReference type="EMBL" id="LT629749">
    <property type="protein sequence ID" value="SDS74141.1"/>
    <property type="molecule type" value="Genomic_DNA"/>
</dbReference>
<organism evidence="7 8">
    <name type="scientific">Friedmanniella luteola</name>
    <dbReference type="NCBI Taxonomy" id="546871"/>
    <lineage>
        <taxon>Bacteria</taxon>
        <taxon>Bacillati</taxon>
        <taxon>Actinomycetota</taxon>
        <taxon>Actinomycetes</taxon>
        <taxon>Propionibacteriales</taxon>
        <taxon>Nocardioidaceae</taxon>
        <taxon>Friedmanniella</taxon>
    </lineage>
</organism>
<evidence type="ECO:0000259" key="6">
    <source>
        <dbReference type="PROSITE" id="PS50893"/>
    </source>
</evidence>
<dbReference type="GO" id="GO:0016887">
    <property type="term" value="F:ATP hydrolysis activity"/>
    <property type="evidence" value="ECO:0007669"/>
    <property type="project" value="InterPro"/>
</dbReference>
<dbReference type="SMART" id="SM00382">
    <property type="entry name" value="AAA"/>
    <property type="match status" value="1"/>
</dbReference>
<dbReference type="GO" id="GO:0046677">
    <property type="term" value="P:response to antibiotic"/>
    <property type="evidence" value="ECO:0007669"/>
    <property type="project" value="UniProtKB-KW"/>
</dbReference>
<evidence type="ECO:0000256" key="2">
    <source>
        <dbReference type="ARBA" id="ARBA00022448"/>
    </source>
</evidence>
<dbReference type="Gene3D" id="3.40.50.300">
    <property type="entry name" value="P-loop containing nucleotide triphosphate hydrolases"/>
    <property type="match status" value="1"/>
</dbReference>
<comment type="subcellular location">
    <subcellularLocation>
        <location evidence="1">Cell membrane</location>
        <topology evidence="1">Peripheral membrane protein</topology>
    </subcellularLocation>
</comment>
<dbReference type="OrthoDB" id="9804819at2"/>
<keyword evidence="8" id="KW-1185">Reference proteome</keyword>
<evidence type="ECO:0000256" key="5">
    <source>
        <dbReference type="ARBA" id="ARBA00023251"/>
    </source>
</evidence>
<dbReference type="STRING" id="546871.SAMN04488543_2300"/>
<dbReference type="InterPro" id="IPR003593">
    <property type="entry name" value="AAA+_ATPase"/>
</dbReference>
<dbReference type="PANTHER" id="PTHR42711:SF4">
    <property type="entry name" value="ABC TRANSPORTER RELATED"/>
    <property type="match status" value="1"/>
</dbReference>
<reference evidence="7 8" key="1">
    <citation type="submission" date="2016-10" db="EMBL/GenBank/DDBJ databases">
        <authorList>
            <person name="de Groot N.N."/>
        </authorList>
    </citation>
    <scope>NUCLEOTIDE SEQUENCE [LARGE SCALE GENOMIC DNA]</scope>
    <source>
        <strain evidence="7 8">DSM 21741</strain>
    </source>
</reference>
<dbReference type="GO" id="GO:0005886">
    <property type="term" value="C:plasma membrane"/>
    <property type="evidence" value="ECO:0007669"/>
    <property type="project" value="UniProtKB-SubCell"/>
</dbReference>
<dbReference type="Pfam" id="PF00005">
    <property type="entry name" value="ABC_tran"/>
    <property type="match status" value="1"/>
</dbReference>
<feature type="domain" description="ABC transporter" evidence="6">
    <location>
        <begin position="24"/>
        <end position="257"/>
    </location>
</feature>
<keyword evidence="3" id="KW-0547">Nucleotide-binding</keyword>
<dbReference type="InterPro" id="IPR027417">
    <property type="entry name" value="P-loop_NTPase"/>
</dbReference>
<dbReference type="PROSITE" id="PS50893">
    <property type="entry name" value="ABC_TRANSPORTER_2"/>
    <property type="match status" value="1"/>
</dbReference>
<dbReference type="GO" id="GO:0005524">
    <property type="term" value="F:ATP binding"/>
    <property type="evidence" value="ECO:0007669"/>
    <property type="project" value="UniProtKB-KW"/>
</dbReference>
<accession>A0A1H1UPB3</accession>
<evidence type="ECO:0000313" key="8">
    <source>
        <dbReference type="Proteomes" id="UP000199092"/>
    </source>
</evidence>
<dbReference type="PANTHER" id="PTHR42711">
    <property type="entry name" value="ABC TRANSPORTER ATP-BINDING PROTEIN"/>
    <property type="match status" value="1"/>
</dbReference>
<dbReference type="Proteomes" id="UP000199092">
    <property type="component" value="Chromosome I"/>
</dbReference>
<dbReference type="RefSeq" id="WP_091413021.1">
    <property type="nucleotide sequence ID" value="NZ_LT629749.1"/>
</dbReference>
<evidence type="ECO:0000256" key="3">
    <source>
        <dbReference type="ARBA" id="ARBA00022741"/>
    </source>
</evidence>
<dbReference type="InterPro" id="IPR050763">
    <property type="entry name" value="ABC_transporter_ATP-binding"/>
</dbReference>
<evidence type="ECO:0000256" key="4">
    <source>
        <dbReference type="ARBA" id="ARBA00022840"/>
    </source>
</evidence>
<dbReference type="InterPro" id="IPR003439">
    <property type="entry name" value="ABC_transporter-like_ATP-bd"/>
</dbReference>